<evidence type="ECO:0000313" key="4">
    <source>
        <dbReference type="Proteomes" id="UP001589834"/>
    </source>
</evidence>
<keyword evidence="4" id="KW-1185">Reference proteome</keyword>
<dbReference type="Gene3D" id="3.40.190.150">
    <property type="entry name" value="Bordetella uptake gene, domain 1"/>
    <property type="match status" value="1"/>
</dbReference>
<dbReference type="Proteomes" id="UP001589834">
    <property type="component" value="Unassembled WGS sequence"/>
</dbReference>
<reference evidence="3 4" key="1">
    <citation type="submission" date="2024-09" db="EMBL/GenBank/DDBJ databases">
        <authorList>
            <person name="Sun Q."/>
            <person name="Mori K."/>
        </authorList>
    </citation>
    <scope>NUCLEOTIDE SEQUENCE [LARGE SCALE GENOMIC DNA]</scope>
    <source>
        <strain evidence="3 4">NCAIM B.02336</strain>
    </source>
</reference>
<gene>
    <name evidence="3" type="ORF">ACFFGG_01965</name>
</gene>
<feature type="chain" id="PRO_5045926432" evidence="2">
    <location>
        <begin position="28"/>
        <end position="253"/>
    </location>
</feature>
<comment type="caution">
    <text evidence="3">The sequence shown here is derived from an EMBL/GenBank/DDBJ whole genome shotgun (WGS) entry which is preliminary data.</text>
</comment>
<dbReference type="RefSeq" id="WP_377479163.1">
    <property type="nucleotide sequence ID" value="NZ_JBHLTN010000003.1"/>
</dbReference>
<sequence>MNSPFAIGRRRFICSSALSLWAAGAFAQTATFPSRLVNLVVPWPAGNPTDAVARQFAPLLSKGFEQTVIVDNFVGAGGALAAQKVLRAPADGHTMLLASSTDLIMTPLGLSAARFKSDDFRLVGLIGRTPYALAVRPDLPVADLRELLAAMRKPGAREFSYGSIGPGSLIHLAGAQFAKVASTSMLHVPYKGLPPMMQELMGGQIDLAFLPLAGNVPAMIDAHFVARHKMRILCPVFLCAVLGGQERTSWASG</sequence>
<comment type="similarity">
    <text evidence="1">Belongs to the UPF0065 (bug) family.</text>
</comment>
<evidence type="ECO:0000256" key="1">
    <source>
        <dbReference type="ARBA" id="ARBA00006987"/>
    </source>
</evidence>
<protein>
    <submittedName>
        <fullName evidence="3">Bug family tripartite tricarboxylate transporter substrate binding protein</fullName>
    </submittedName>
</protein>
<evidence type="ECO:0000313" key="3">
    <source>
        <dbReference type="EMBL" id="MFC0591312.1"/>
    </source>
</evidence>
<dbReference type="InterPro" id="IPR042100">
    <property type="entry name" value="Bug_dom1"/>
</dbReference>
<accession>A0ABV6PPJ4</accession>
<keyword evidence="2" id="KW-0732">Signal</keyword>
<proteinExistence type="inferred from homology"/>
<dbReference type="PANTHER" id="PTHR42928:SF5">
    <property type="entry name" value="BLR1237 PROTEIN"/>
    <property type="match status" value="1"/>
</dbReference>
<dbReference type="EMBL" id="JBHLTN010000003">
    <property type="protein sequence ID" value="MFC0591312.1"/>
    <property type="molecule type" value="Genomic_DNA"/>
</dbReference>
<dbReference type="Gene3D" id="3.40.190.10">
    <property type="entry name" value="Periplasmic binding protein-like II"/>
    <property type="match status" value="1"/>
</dbReference>
<dbReference type="CDD" id="cd07012">
    <property type="entry name" value="PBP2_Bug_TTT"/>
    <property type="match status" value="1"/>
</dbReference>
<dbReference type="PANTHER" id="PTHR42928">
    <property type="entry name" value="TRICARBOXYLATE-BINDING PROTEIN"/>
    <property type="match status" value="1"/>
</dbReference>
<dbReference type="InterPro" id="IPR005064">
    <property type="entry name" value="BUG"/>
</dbReference>
<name>A0ABV6PPJ4_9BURK</name>
<evidence type="ECO:0000256" key="2">
    <source>
        <dbReference type="SAM" id="SignalP"/>
    </source>
</evidence>
<feature type="signal peptide" evidence="2">
    <location>
        <begin position="1"/>
        <end position="27"/>
    </location>
</feature>
<dbReference type="Pfam" id="PF03401">
    <property type="entry name" value="TctC"/>
    <property type="match status" value="1"/>
</dbReference>
<dbReference type="SUPFAM" id="SSF53850">
    <property type="entry name" value="Periplasmic binding protein-like II"/>
    <property type="match status" value="1"/>
</dbReference>
<feature type="non-terminal residue" evidence="3">
    <location>
        <position position="253"/>
    </location>
</feature>
<organism evidence="3 4">
    <name type="scientific">Ottowia pentelensis</name>
    <dbReference type="NCBI Taxonomy" id="511108"/>
    <lineage>
        <taxon>Bacteria</taxon>
        <taxon>Pseudomonadati</taxon>
        <taxon>Pseudomonadota</taxon>
        <taxon>Betaproteobacteria</taxon>
        <taxon>Burkholderiales</taxon>
        <taxon>Comamonadaceae</taxon>
        <taxon>Ottowia</taxon>
    </lineage>
</organism>